<reference evidence="1" key="1">
    <citation type="journal article" date="2013" name="Genome Biol.">
        <title>Draft genome of the mountain pine beetle, Dendroctonus ponderosae Hopkins, a major forest pest.</title>
        <authorList>
            <person name="Keeling C.I."/>
            <person name="Yuen M.M."/>
            <person name="Liao N.Y."/>
            <person name="Docking T.R."/>
            <person name="Chan S.K."/>
            <person name="Taylor G.A."/>
            <person name="Palmquist D.L."/>
            <person name="Jackman S.D."/>
            <person name="Nguyen A."/>
            <person name="Li M."/>
            <person name="Henderson H."/>
            <person name="Janes J.K."/>
            <person name="Zhao Y."/>
            <person name="Pandoh P."/>
            <person name="Moore R."/>
            <person name="Sperling F.A."/>
            <person name="Huber D.P."/>
            <person name="Birol I."/>
            <person name="Jones S.J."/>
            <person name="Bohlmann J."/>
        </authorList>
    </citation>
    <scope>NUCLEOTIDE SEQUENCE</scope>
</reference>
<feature type="non-terminal residue" evidence="1">
    <location>
        <position position="1"/>
    </location>
</feature>
<proteinExistence type="predicted"/>
<gene>
    <name evidence="1" type="ORF">YQE_03015</name>
</gene>
<organism evidence="1">
    <name type="scientific">Dendroctonus ponderosae</name>
    <name type="common">Mountain pine beetle</name>
    <dbReference type="NCBI Taxonomy" id="77166"/>
    <lineage>
        <taxon>Eukaryota</taxon>
        <taxon>Metazoa</taxon>
        <taxon>Ecdysozoa</taxon>
        <taxon>Arthropoda</taxon>
        <taxon>Hexapoda</taxon>
        <taxon>Insecta</taxon>
        <taxon>Pterygota</taxon>
        <taxon>Neoptera</taxon>
        <taxon>Endopterygota</taxon>
        <taxon>Coleoptera</taxon>
        <taxon>Polyphaga</taxon>
        <taxon>Cucujiformia</taxon>
        <taxon>Curculionidae</taxon>
        <taxon>Scolytinae</taxon>
        <taxon>Dendroctonus</taxon>
    </lineage>
</organism>
<accession>N6TRA1</accession>
<name>N6TRA1_DENPD</name>
<dbReference type="OrthoDB" id="5593012at2759"/>
<protein>
    <submittedName>
        <fullName evidence="1">Uncharacterized protein</fullName>
    </submittedName>
</protein>
<sequence>MNNKPLGKDSSVIGKKKKFGRGYYAELLTNPDYTDPLKKIYQGVNRKFNFIWQVKTEKYAPILMELVAPQKKVVLAPAKRWMTFEADKDIAFPVDTFKPK</sequence>
<evidence type="ECO:0000313" key="1">
    <source>
        <dbReference type="EMBL" id="ENN80563.1"/>
    </source>
</evidence>
<dbReference type="EMBL" id="KB740488">
    <property type="protein sequence ID" value="ENN80563.1"/>
    <property type="molecule type" value="Genomic_DNA"/>
</dbReference>
<dbReference type="AlphaFoldDB" id="N6TRA1"/>
<dbReference type="HOGENOM" id="CLU_2313093_0_0_1"/>
<feature type="non-terminal residue" evidence="1">
    <location>
        <position position="100"/>
    </location>
</feature>